<dbReference type="RefSeq" id="WP_317545123.1">
    <property type="nucleotide sequence ID" value="NZ_JAWLKB010000021.1"/>
</dbReference>
<keyword evidence="2" id="KW-1185">Reference proteome</keyword>
<reference evidence="1 2" key="1">
    <citation type="submission" date="2023-10" db="EMBL/GenBank/DDBJ databases">
        <title>Development of a sustainable strategy for remediation of hydrocarbon-contaminated territories based on the waste exchange concept.</title>
        <authorList>
            <person name="Krivoruchko A."/>
        </authorList>
    </citation>
    <scope>NUCLEOTIDE SEQUENCE [LARGE SCALE GENOMIC DNA]</scope>
    <source>
        <strain evidence="1 2">IEGM 1203</strain>
    </source>
</reference>
<dbReference type="Proteomes" id="UP001185927">
    <property type="component" value="Unassembled WGS sequence"/>
</dbReference>
<dbReference type="EMBL" id="JAWLKB010000021">
    <property type="protein sequence ID" value="MDV6270666.1"/>
    <property type="molecule type" value="Genomic_DNA"/>
</dbReference>
<gene>
    <name evidence="1" type="ORF">R3Q16_28960</name>
</gene>
<accession>A0ABU4C2G0</accession>
<comment type="caution">
    <text evidence="1">The sequence shown here is derived from an EMBL/GenBank/DDBJ whole genome shotgun (WGS) entry which is preliminary data.</text>
</comment>
<sequence length="42" mass="4495">MTQWTFVNTDHHQFVVGTQGADTLAAKQSGALLEVGAASRSY</sequence>
<evidence type="ECO:0000313" key="1">
    <source>
        <dbReference type="EMBL" id="MDV6270666.1"/>
    </source>
</evidence>
<organism evidence="1 2">
    <name type="scientific">Rhodococcus globerulus</name>
    <dbReference type="NCBI Taxonomy" id="33008"/>
    <lineage>
        <taxon>Bacteria</taxon>
        <taxon>Bacillati</taxon>
        <taxon>Actinomycetota</taxon>
        <taxon>Actinomycetes</taxon>
        <taxon>Mycobacteriales</taxon>
        <taxon>Nocardiaceae</taxon>
        <taxon>Rhodococcus</taxon>
    </lineage>
</organism>
<name>A0ABU4C2G0_RHOGO</name>
<protein>
    <submittedName>
        <fullName evidence="1">Uncharacterized protein</fullName>
    </submittedName>
</protein>
<evidence type="ECO:0000313" key="2">
    <source>
        <dbReference type="Proteomes" id="UP001185927"/>
    </source>
</evidence>
<proteinExistence type="predicted"/>